<proteinExistence type="predicted"/>
<protein>
    <submittedName>
        <fullName evidence="1">N-(5'-phosphoribosyl)anthranilate isomerase</fullName>
    </submittedName>
</protein>
<feature type="non-terminal residue" evidence="1">
    <location>
        <position position="1"/>
    </location>
</feature>
<dbReference type="Proteomes" id="UP000235619">
    <property type="component" value="Unassembled WGS sequence"/>
</dbReference>
<comment type="caution">
    <text evidence="1">The sequence shown here is derived from an EMBL/GenBank/DDBJ whole genome shotgun (WGS) entry which is preliminary data.</text>
</comment>
<dbReference type="AlphaFoldDB" id="A0A2N7Q703"/>
<gene>
    <name evidence="1" type="ORF">C0169_07245</name>
</gene>
<evidence type="ECO:0000313" key="2">
    <source>
        <dbReference type="Proteomes" id="UP000235619"/>
    </source>
</evidence>
<organism evidence="1 2">
    <name type="scientific">Thermodesulfobacterium geofontis</name>
    <dbReference type="NCBI Taxonomy" id="1295609"/>
    <lineage>
        <taxon>Bacteria</taxon>
        <taxon>Pseudomonadati</taxon>
        <taxon>Thermodesulfobacteriota</taxon>
        <taxon>Thermodesulfobacteria</taxon>
        <taxon>Thermodesulfobacteriales</taxon>
        <taxon>Thermodesulfobacteriaceae</taxon>
        <taxon>Thermodesulfobacterium</taxon>
    </lineage>
</organism>
<name>A0A2N7Q703_9BACT</name>
<keyword evidence="1" id="KW-0413">Isomerase</keyword>
<evidence type="ECO:0000313" key="1">
    <source>
        <dbReference type="EMBL" id="PMP93876.1"/>
    </source>
</evidence>
<sequence length="29" mass="3218">IASGVELYPGKKDPEKINRLFNSLKLISS</sequence>
<reference evidence="1 2" key="1">
    <citation type="submission" date="2018-01" db="EMBL/GenBank/DDBJ databases">
        <title>Metagenomic assembled genomes from two thermal pools in the Uzon Caldera, Kamchatka, Russia.</title>
        <authorList>
            <person name="Wilkins L."/>
            <person name="Ettinger C."/>
        </authorList>
    </citation>
    <scope>NUCLEOTIDE SEQUENCE [LARGE SCALE GENOMIC DNA]</scope>
    <source>
        <strain evidence="1">ARK-04</strain>
    </source>
</reference>
<accession>A0A2N7Q703</accession>
<dbReference type="GO" id="GO:0016853">
    <property type="term" value="F:isomerase activity"/>
    <property type="evidence" value="ECO:0007669"/>
    <property type="project" value="UniProtKB-KW"/>
</dbReference>
<dbReference type="EMBL" id="PNJD01000440">
    <property type="protein sequence ID" value="PMP93876.1"/>
    <property type="molecule type" value="Genomic_DNA"/>
</dbReference>